<comment type="similarity">
    <text evidence="1">Belongs to the N(4)/N(6)-methyltransferase family.</text>
</comment>
<dbReference type="Proteomes" id="UP000665025">
    <property type="component" value="Chromosome 1"/>
</dbReference>
<evidence type="ECO:0000256" key="2">
    <source>
        <dbReference type="ARBA" id="ARBA00011900"/>
    </source>
</evidence>
<dbReference type="InterPro" id="IPR038333">
    <property type="entry name" value="T1MK-like_N_sf"/>
</dbReference>
<dbReference type="CDD" id="cd02440">
    <property type="entry name" value="AdoMet_MTases"/>
    <property type="match status" value="1"/>
</dbReference>
<evidence type="ECO:0000259" key="10">
    <source>
        <dbReference type="Pfam" id="PF12161"/>
    </source>
</evidence>
<dbReference type="RefSeq" id="WP_209051501.1">
    <property type="nucleotide sequence ID" value="NZ_CP072425.1"/>
</dbReference>
<dbReference type="EMBL" id="CP072425">
    <property type="protein sequence ID" value="QTL34397.1"/>
    <property type="molecule type" value="Genomic_DNA"/>
</dbReference>
<keyword evidence="4" id="KW-0808">Transferase</keyword>
<dbReference type="Pfam" id="PF12161">
    <property type="entry name" value="HsdM_N"/>
    <property type="match status" value="1"/>
</dbReference>
<dbReference type="GO" id="GO:0008168">
    <property type="term" value="F:methyltransferase activity"/>
    <property type="evidence" value="ECO:0007669"/>
    <property type="project" value="UniProtKB-KW"/>
</dbReference>
<evidence type="ECO:0000256" key="4">
    <source>
        <dbReference type="ARBA" id="ARBA00022679"/>
    </source>
</evidence>
<dbReference type="PROSITE" id="PS00092">
    <property type="entry name" value="N6_MTASE"/>
    <property type="match status" value="1"/>
</dbReference>
<reference evidence="11 12" key="1">
    <citation type="submission" date="2021-03" db="EMBL/GenBank/DDBJ databases">
        <title>Complete Genome of Pseudoalteromonas viridis Strain BBR56, a new biocontrol bacterial candidate.</title>
        <authorList>
            <person name="Handayani D.P."/>
            <person name="Isnansetyo A."/>
            <person name="Istiqomah I."/>
            <person name="Jumina J."/>
        </authorList>
    </citation>
    <scope>NUCLEOTIDE SEQUENCE [LARGE SCALE GENOMIC DNA]</scope>
    <source>
        <strain evidence="11 12">BBR56</strain>
    </source>
</reference>
<feature type="domain" description="DNA methylase adenine-specific" evidence="9">
    <location>
        <begin position="140"/>
        <end position="430"/>
    </location>
</feature>
<dbReference type="Gene3D" id="1.20.1260.30">
    <property type="match status" value="1"/>
</dbReference>
<proteinExistence type="inferred from homology"/>
<dbReference type="Pfam" id="PF02384">
    <property type="entry name" value="N6_Mtase"/>
    <property type="match status" value="1"/>
</dbReference>
<gene>
    <name evidence="11" type="ORF">J5X90_12615</name>
</gene>
<name>A0ABX7V3U9_9GAMM</name>
<evidence type="ECO:0000313" key="12">
    <source>
        <dbReference type="Proteomes" id="UP000665025"/>
    </source>
</evidence>
<comment type="catalytic activity">
    <reaction evidence="7">
        <text>a 2'-deoxyadenosine in DNA + S-adenosyl-L-methionine = an N(6)-methyl-2'-deoxyadenosine in DNA + S-adenosyl-L-homocysteine + H(+)</text>
        <dbReference type="Rhea" id="RHEA:15197"/>
        <dbReference type="Rhea" id="RHEA-COMP:12418"/>
        <dbReference type="Rhea" id="RHEA-COMP:12419"/>
        <dbReference type="ChEBI" id="CHEBI:15378"/>
        <dbReference type="ChEBI" id="CHEBI:57856"/>
        <dbReference type="ChEBI" id="CHEBI:59789"/>
        <dbReference type="ChEBI" id="CHEBI:90615"/>
        <dbReference type="ChEBI" id="CHEBI:90616"/>
        <dbReference type="EC" id="2.1.1.72"/>
    </reaction>
</comment>
<dbReference type="InterPro" id="IPR029063">
    <property type="entry name" value="SAM-dependent_MTases_sf"/>
</dbReference>
<dbReference type="InterPro" id="IPR002052">
    <property type="entry name" value="DNA_methylase_N6_adenine_CS"/>
</dbReference>
<keyword evidence="12" id="KW-1185">Reference proteome</keyword>
<evidence type="ECO:0000256" key="3">
    <source>
        <dbReference type="ARBA" id="ARBA00022603"/>
    </source>
</evidence>
<evidence type="ECO:0000256" key="6">
    <source>
        <dbReference type="ARBA" id="ARBA00022747"/>
    </source>
</evidence>
<protein>
    <recommendedName>
        <fullName evidence="2">site-specific DNA-methyltransferase (adenine-specific)</fullName>
        <ecNumber evidence="2">2.1.1.72</ecNumber>
    </recommendedName>
</protein>
<keyword evidence="5" id="KW-0949">S-adenosyl-L-methionine</keyword>
<evidence type="ECO:0000256" key="8">
    <source>
        <dbReference type="SAM" id="Coils"/>
    </source>
</evidence>
<keyword evidence="3 11" id="KW-0489">Methyltransferase</keyword>
<dbReference type="SUPFAM" id="SSF53335">
    <property type="entry name" value="S-adenosyl-L-methionine-dependent methyltransferases"/>
    <property type="match status" value="1"/>
</dbReference>
<dbReference type="InterPro" id="IPR022749">
    <property type="entry name" value="D12N6_MeTrfase_N"/>
</dbReference>
<sequence>MSISTVIKSIQDIMRKDAGVDGDAQRLGQLSWLLFLKIFDAQEEELEFELDDYREPIPEQYLWRNWAADSEGITGDELLEFINDDLFPTLKSYTAPIDKNPRGFVVREAFSDAFNYMKNGTLLRQVINKLNEIDFTDSKERHLFGDIYEQILRDLQSAGNSGEFYTPRAVTRFMVNRIDPKLGEQVFDPACGTGGFLACSVDHVKNNYVKTGADHKTLQSQIHGVEKKQLPHLLATTNMMLHGIEVPVQIKHGNTLNKPLSSWDSDFDVIVTNPPFGGTEEDGIEQNFPAEMQTRETADLFLQLIVEVLKDGGRAAVVLPDGTLFGEGVKTKIKKLLTEECNLHTILRLPNGVFNPYTGIKTNILFFTKGQPTKDIWFYEHPYPEGVKNYSKTKPMKFEEFETEIQWWGEESDGFASRVENEQAWKVDFVAKRKAAEADAKPHWDKAESTKAEAEKVKAEIDALKSPDSAIDAKAKKLLKDKVESLKAQREELLKRANAEQSQGDAIFNAIFNFDIKNPHVGEQVSHDPGELLEQYQTQQKDIQQLRDQLKGILANALSSNDEGKA</sequence>
<organism evidence="11 12">
    <name type="scientific">Pseudoalteromonas viridis</name>
    <dbReference type="NCBI Taxonomy" id="339617"/>
    <lineage>
        <taxon>Bacteria</taxon>
        <taxon>Pseudomonadati</taxon>
        <taxon>Pseudomonadota</taxon>
        <taxon>Gammaproteobacteria</taxon>
        <taxon>Alteromonadales</taxon>
        <taxon>Pseudoalteromonadaceae</taxon>
        <taxon>Pseudoalteromonas</taxon>
    </lineage>
</organism>
<feature type="domain" description="N6 adenine-specific DNA methyltransferase N-terminal" evidence="10">
    <location>
        <begin position="6"/>
        <end position="130"/>
    </location>
</feature>
<dbReference type="Gene3D" id="3.40.50.150">
    <property type="entry name" value="Vaccinia Virus protein VP39"/>
    <property type="match status" value="1"/>
</dbReference>
<dbReference type="PRINTS" id="PR00507">
    <property type="entry name" value="N12N6MTFRASE"/>
</dbReference>
<dbReference type="InterPro" id="IPR003356">
    <property type="entry name" value="DNA_methylase_A-5"/>
</dbReference>
<feature type="coiled-coil region" evidence="8">
    <location>
        <begin position="476"/>
        <end position="503"/>
    </location>
</feature>
<keyword evidence="6" id="KW-0680">Restriction system</keyword>
<evidence type="ECO:0000313" key="11">
    <source>
        <dbReference type="EMBL" id="QTL34397.1"/>
    </source>
</evidence>
<dbReference type="PANTHER" id="PTHR42933">
    <property type="entry name" value="SLR6095 PROTEIN"/>
    <property type="match status" value="1"/>
</dbReference>
<evidence type="ECO:0000256" key="7">
    <source>
        <dbReference type="ARBA" id="ARBA00047942"/>
    </source>
</evidence>
<dbReference type="InterPro" id="IPR051537">
    <property type="entry name" value="DNA_Adenine_Mtase"/>
</dbReference>
<keyword evidence="8" id="KW-0175">Coiled coil</keyword>
<dbReference type="GO" id="GO:0032259">
    <property type="term" value="P:methylation"/>
    <property type="evidence" value="ECO:0007669"/>
    <property type="project" value="UniProtKB-KW"/>
</dbReference>
<evidence type="ECO:0000256" key="5">
    <source>
        <dbReference type="ARBA" id="ARBA00022691"/>
    </source>
</evidence>
<dbReference type="EC" id="2.1.1.72" evidence="2"/>
<evidence type="ECO:0000256" key="1">
    <source>
        <dbReference type="ARBA" id="ARBA00006594"/>
    </source>
</evidence>
<evidence type="ECO:0000259" key="9">
    <source>
        <dbReference type="Pfam" id="PF02384"/>
    </source>
</evidence>
<accession>A0ABX7V3U9</accession>
<dbReference type="PANTHER" id="PTHR42933:SF4">
    <property type="entry name" value="TYPE I RESTRICTION ENZYME ECOKI METHYLASE SUBUNIT"/>
    <property type="match status" value="1"/>
</dbReference>